<protein>
    <submittedName>
        <fullName evidence="1">Uncharacterized protein</fullName>
    </submittedName>
</protein>
<evidence type="ECO:0000313" key="2">
    <source>
        <dbReference type="Proteomes" id="UP000634206"/>
    </source>
</evidence>
<name>A0AAE2S907_9BACT</name>
<comment type="caution">
    <text evidence="1">The sequence shown here is derived from an EMBL/GenBank/DDBJ whole genome shotgun (WGS) entry which is preliminary data.</text>
</comment>
<keyword evidence="2" id="KW-1185">Reference proteome</keyword>
<evidence type="ECO:0000313" key="1">
    <source>
        <dbReference type="EMBL" id="MBK1853803.1"/>
    </source>
</evidence>
<dbReference type="Proteomes" id="UP000634206">
    <property type="component" value="Unassembled WGS sequence"/>
</dbReference>
<dbReference type="AlphaFoldDB" id="A0AAE2S907"/>
<dbReference type="EMBL" id="JAENIG010000001">
    <property type="protein sequence ID" value="MBK1853803.1"/>
    <property type="molecule type" value="Genomic_DNA"/>
</dbReference>
<gene>
    <name evidence="1" type="ORF">JIN83_02430</name>
</gene>
<organism evidence="1 2">
    <name type="scientific">Oceaniferula flava</name>
    <dbReference type="NCBI Taxonomy" id="2800421"/>
    <lineage>
        <taxon>Bacteria</taxon>
        <taxon>Pseudomonadati</taxon>
        <taxon>Verrucomicrobiota</taxon>
        <taxon>Verrucomicrobiia</taxon>
        <taxon>Verrucomicrobiales</taxon>
        <taxon>Verrucomicrobiaceae</taxon>
        <taxon>Oceaniferula</taxon>
    </lineage>
</organism>
<accession>A0AAE2S907</accession>
<proteinExistence type="predicted"/>
<dbReference type="RefSeq" id="WP_309488401.1">
    <property type="nucleotide sequence ID" value="NZ_JAENIG010000001.1"/>
</dbReference>
<reference evidence="1" key="1">
    <citation type="submission" date="2021-01" db="EMBL/GenBank/DDBJ databases">
        <title>Modified the classification status of verrucomicrobia.</title>
        <authorList>
            <person name="Feng X."/>
        </authorList>
    </citation>
    <scope>NUCLEOTIDE SEQUENCE</scope>
    <source>
        <strain evidence="1">5K15</strain>
    </source>
</reference>
<sequence>MNKKRTMTLNLTEQEMKVLEELAEKKDLNKTGVMKLALRMLQVLDARMEPGKKLLVEDEVTKEKSELIIL</sequence>